<dbReference type="SUPFAM" id="SSF53254">
    <property type="entry name" value="Phosphoglycerate mutase-like"/>
    <property type="match status" value="1"/>
</dbReference>
<evidence type="ECO:0000259" key="5">
    <source>
        <dbReference type="PROSITE" id="PS50879"/>
    </source>
</evidence>
<sequence length="373" mass="40363">MRVLVEADGGSRGNPGLAGYGAVVFAPDHETVLGESCEAIGHATNNVAEYRGLIAGLAEAARLGATEVSVSMDSKLVVEQMSGRWKVKHPDLITLYRQATTAAMQFEVVDYKWIPRERNKHADRLANEAMDRASGIEPKVPKKPKETKEAKEIKEPKPADTAPGWTGARGKPTRMLLLRHGQTELSVQRRYSGRGNPELTELGLDQAAKAAQYLASRGGIAAVISSPLGRAKQTAAAAAEALGAPLTVDDDLIETDFGKWEGLTFSEASERDPQLHAQWLSDTSVTPPEGESFDTVHHRVRRARNRIIAEYGGATVLVVSHVTPIKTLLRLALDAGPSLLYRLHLDLASLSIAEFYSDGPASVRLVNETSYLT</sequence>
<feature type="active site" description="Proton donor/acceptor" evidence="2">
    <location>
        <position position="254"/>
    </location>
</feature>
<feature type="domain" description="RNase H type-1" evidence="5">
    <location>
        <begin position="1"/>
        <end position="139"/>
    </location>
</feature>
<feature type="active site" description="Tele-phosphohistidine intermediate" evidence="1">
    <location>
        <position position="180"/>
    </location>
</feature>
<keyword evidence="6" id="KW-0378">Hydrolase</keyword>
<accession>A0A4R8S3W2</accession>
<evidence type="ECO:0000313" key="7">
    <source>
        <dbReference type="Proteomes" id="UP000295117"/>
    </source>
</evidence>
<dbReference type="GO" id="GO:0005737">
    <property type="term" value="C:cytoplasm"/>
    <property type="evidence" value="ECO:0007669"/>
    <property type="project" value="TreeGrafter"/>
</dbReference>
<dbReference type="GO" id="GO:0004523">
    <property type="term" value="F:RNA-DNA hybrid ribonuclease activity"/>
    <property type="evidence" value="ECO:0007669"/>
    <property type="project" value="InterPro"/>
</dbReference>
<dbReference type="InterPro" id="IPR036397">
    <property type="entry name" value="RNaseH_sf"/>
</dbReference>
<dbReference type="Proteomes" id="UP000295117">
    <property type="component" value="Unassembled WGS sequence"/>
</dbReference>
<feature type="binding site" evidence="3">
    <location>
        <position position="230"/>
    </location>
    <ligand>
        <name>substrate</name>
    </ligand>
</feature>
<dbReference type="EC" id="3.1.3.3" evidence="6"/>
<feature type="compositionally biased region" description="Basic and acidic residues" evidence="4">
    <location>
        <begin position="139"/>
        <end position="158"/>
    </location>
</feature>
<reference evidence="6 7" key="1">
    <citation type="journal article" date="2019" name="Sci. Rep.">
        <title>Extended insight into the Mycobacterium chelonae-abscessus complex through whole genome sequencing of Mycobacterium salmoniphilum outbreak and Mycobacterium salmoniphilum-like strains.</title>
        <authorList>
            <person name="Behra P.R.K."/>
            <person name="Das S."/>
            <person name="Pettersson B.M.F."/>
            <person name="Shirreff L."/>
            <person name="DuCote T."/>
            <person name="Jacobsson K.G."/>
            <person name="Ennis D.G."/>
            <person name="Kirsebom L.A."/>
        </authorList>
    </citation>
    <scope>NUCLEOTIDE SEQUENCE [LARGE SCALE GENOMIC DNA]</scope>
    <source>
        <strain evidence="6 7">DE 4585</strain>
    </source>
</reference>
<dbReference type="Pfam" id="PF00300">
    <property type="entry name" value="His_Phos_1"/>
    <property type="match status" value="1"/>
</dbReference>
<dbReference type="PIRSF" id="PIRSF036922">
    <property type="entry name" value="RNaseH_PGAM"/>
    <property type="match status" value="1"/>
</dbReference>
<dbReference type="PROSITE" id="PS50879">
    <property type="entry name" value="RNASE_H_1"/>
    <property type="match status" value="1"/>
</dbReference>
<gene>
    <name evidence="6" type="primary">pspA_3</name>
    <name evidence="6" type="ORF">DE4585_03442</name>
</gene>
<dbReference type="InterPro" id="IPR012337">
    <property type="entry name" value="RNaseH-like_sf"/>
</dbReference>
<proteinExistence type="predicted"/>
<dbReference type="Gene3D" id="3.40.50.1240">
    <property type="entry name" value="Phosphoglycerate mutase-like"/>
    <property type="match status" value="1"/>
</dbReference>
<evidence type="ECO:0000256" key="1">
    <source>
        <dbReference type="PIRSR" id="PIRSR036922-1"/>
    </source>
</evidence>
<name>A0A4R8S3W2_9MYCO</name>
<dbReference type="PANTHER" id="PTHR48100">
    <property type="entry name" value="BROAD-SPECIFICITY PHOSPHATASE YOR283W-RELATED"/>
    <property type="match status" value="1"/>
</dbReference>
<dbReference type="InterPro" id="IPR029033">
    <property type="entry name" value="His_PPase_superfam"/>
</dbReference>
<comment type="caution">
    <text evidence="6">The sequence shown here is derived from an EMBL/GenBank/DDBJ whole genome shotgun (WGS) entry which is preliminary data.</text>
</comment>
<dbReference type="InterPro" id="IPR013078">
    <property type="entry name" value="His_Pase_superF_clade-1"/>
</dbReference>
<dbReference type="CDD" id="cd09279">
    <property type="entry name" value="RNase_HI_like"/>
    <property type="match status" value="1"/>
</dbReference>
<dbReference type="FunFam" id="3.30.420.10:FF:000076">
    <property type="entry name" value="RBR-type E3 ubiquitin transferase"/>
    <property type="match status" value="1"/>
</dbReference>
<dbReference type="InterPro" id="IPR002156">
    <property type="entry name" value="RNaseH_domain"/>
</dbReference>
<feature type="region of interest" description="Disordered" evidence="4">
    <location>
        <begin position="134"/>
        <end position="170"/>
    </location>
</feature>
<dbReference type="GO" id="GO:0016791">
    <property type="term" value="F:phosphatase activity"/>
    <property type="evidence" value="ECO:0007669"/>
    <property type="project" value="TreeGrafter"/>
</dbReference>
<dbReference type="InterPro" id="IPR014636">
    <property type="entry name" value="RNaseH/PGlycerate_mutase"/>
</dbReference>
<feature type="active site" description="Proton donor/acceptor; for phosphatase activity" evidence="1">
    <location>
        <position position="254"/>
    </location>
</feature>
<dbReference type="SUPFAM" id="SSF53098">
    <property type="entry name" value="Ribonuclease H-like"/>
    <property type="match status" value="1"/>
</dbReference>
<dbReference type="RefSeq" id="WP_134072168.1">
    <property type="nucleotide sequence ID" value="NZ_PECH01000008.1"/>
</dbReference>
<protein>
    <submittedName>
        <fullName evidence="6">Phosphoserine phosphatase 1</fullName>
        <ecNumber evidence="6">3.1.3.3</ecNumber>
    </submittedName>
</protein>
<dbReference type="NCBIfam" id="NF005567">
    <property type="entry name" value="PRK07238.1"/>
    <property type="match status" value="1"/>
</dbReference>
<dbReference type="Gene3D" id="3.30.420.10">
    <property type="entry name" value="Ribonuclease H-like superfamily/Ribonuclease H"/>
    <property type="match status" value="1"/>
</dbReference>
<dbReference type="SMART" id="SM00855">
    <property type="entry name" value="PGAM"/>
    <property type="match status" value="1"/>
</dbReference>
<dbReference type="InterPro" id="IPR050275">
    <property type="entry name" value="PGM_Phosphatase"/>
</dbReference>
<evidence type="ECO:0000313" key="6">
    <source>
        <dbReference type="EMBL" id="TDZ79694.1"/>
    </source>
</evidence>
<dbReference type="EMBL" id="PECH01000008">
    <property type="protein sequence ID" value="TDZ79694.1"/>
    <property type="molecule type" value="Genomic_DNA"/>
</dbReference>
<evidence type="ECO:0000256" key="2">
    <source>
        <dbReference type="PIRSR" id="PIRSR613078-1"/>
    </source>
</evidence>
<organism evidence="6 7">
    <name type="scientific">Mycobacteroides salmoniphilum</name>
    <dbReference type="NCBI Taxonomy" id="404941"/>
    <lineage>
        <taxon>Bacteria</taxon>
        <taxon>Bacillati</taxon>
        <taxon>Actinomycetota</taxon>
        <taxon>Actinomycetes</taxon>
        <taxon>Mycobacteriales</taxon>
        <taxon>Mycobacteriaceae</taxon>
        <taxon>Mycobacteroides</taxon>
    </lineage>
</organism>
<dbReference type="AlphaFoldDB" id="A0A4R8S3W2"/>
<dbReference type="PANTHER" id="PTHR48100:SF1">
    <property type="entry name" value="HISTIDINE PHOSPHATASE FAMILY PROTEIN-RELATED"/>
    <property type="match status" value="1"/>
</dbReference>
<dbReference type="GO" id="GO:0003676">
    <property type="term" value="F:nucleic acid binding"/>
    <property type="evidence" value="ECO:0007669"/>
    <property type="project" value="InterPro"/>
</dbReference>
<dbReference type="Pfam" id="PF13456">
    <property type="entry name" value="RVT_3"/>
    <property type="match status" value="1"/>
</dbReference>
<evidence type="ECO:0000256" key="4">
    <source>
        <dbReference type="SAM" id="MobiDB-lite"/>
    </source>
</evidence>
<evidence type="ECO:0000256" key="3">
    <source>
        <dbReference type="PIRSR" id="PIRSR613078-2"/>
    </source>
</evidence>
<dbReference type="CDD" id="cd07067">
    <property type="entry name" value="HP_PGM_like"/>
    <property type="match status" value="1"/>
</dbReference>